<feature type="compositionally biased region" description="Low complexity" evidence="1">
    <location>
        <begin position="128"/>
        <end position="138"/>
    </location>
</feature>
<protein>
    <submittedName>
        <fullName evidence="2">Uncharacterized protein</fullName>
    </submittedName>
</protein>
<feature type="region of interest" description="Disordered" evidence="1">
    <location>
        <begin position="1"/>
        <end position="28"/>
    </location>
</feature>
<evidence type="ECO:0000256" key="1">
    <source>
        <dbReference type="SAM" id="MobiDB-lite"/>
    </source>
</evidence>
<sequence>MARKQRRGRKNSDKGFQPQPKPKKVYTSSGLVIPHYKSCSEVTFPKFINHLRAQNLDRSPPRQQEAVEALECVFTVVISAKDRRRAKKTRNGRTEEGDTARLDMEYLRRGLAEHFGRERGAGEGGTGAAAAAAEASTAKEPSEDRPKGKKKKR</sequence>
<reference evidence="2 3" key="1">
    <citation type="submission" date="2023-08" db="EMBL/GenBank/DDBJ databases">
        <title>Black Yeasts Isolated from many extreme environments.</title>
        <authorList>
            <person name="Coleine C."/>
            <person name="Stajich J.E."/>
            <person name="Selbmann L."/>
        </authorList>
    </citation>
    <scope>NUCLEOTIDE SEQUENCE [LARGE SCALE GENOMIC DNA]</scope>
    <source>
        <strain evidence="2 3">CCFEE 5935</strain>
    </source>
</reference>
<evidence type="ECO:0000313" key="3">
    <source>
        <dbReference type="Proteomes" id="UP001337655"/>
    </source>
</evidence>
<evidence type="ECO:0000313" key="2">
    <source>
        <dbReference type="EMBL" id="KAK5169671.1"/>
    </source>
</evidence>
<keyword evidence="3" id="KW-1185">Reference proteome</keyword>
<gene>
    <name evidence="2" type="ORF">LTR77_005649</name>
</gene>
<dbReference type="GeneID" id="89926990"/>
<organism evidence="2 3">
    <name type="scientific">Saxophila tyrrhenica</name>
    <dbReference type="NCBI Taxonomy" id="1690608"/>
    <lineage>
        <taxon>Eukaryota</taxon>
        <taxon>Fungi</taxon>
        <taxon>Dikarya</taxon>
        <taxon>Ascomycota</taxon>
        <taxon>Pezizomycotina</taxon>
        <taxon>Dothideomycetes</taxon>
        <taxon>Dothideomycetidae</taxon>
        <taxon>Mycosphaerellales</taxon>
        <taxon>Extremaceae</taxon>
        <taxon>Saxophila</taxon>
    </lineage>
</organism>
<feature type="region of interest" description="Disordered" evidence="1">
    <location>
        <begin position="113"/>
        <end position="153"/>
    </location>
</feature>
<dbReference type="Proteomes" id="UP001337655">
    <property type="component" value="Unassembled WGS sequence"/>
</dbReference>
<dbReference type="RefSeq" id="XP_064659017.1">
    <property type="nucleotide sequence ID" value="XM_064802892.1"/>
</dbReference>
<dbReference type="AlphaFoldDB" id="A0AAV9PBB3"/>
<name>A0AAV9PBB3_9PEZI</name>
<accession>A0AAV9PBB3</accession>
<comment type="caution">
    <text evidence="2">The sequence shown here is derived from an EMBL/GenBank/DDBJ whole genome shotgun (WGS) entry which is preliminary data.</text>
</comment>
<dbReference type="EMBL" id="JAVRRT010000008">
    <property type="protein sequence ID" value="KAK5169671.1"/>
    <property type="molecule type" value="Genomic_DNA"/>
</dbReference>
<proteinExistence type="predicted"/>